<protein>
    <submittedName>
        <fullName evidence="1">Histidine phosphatase family protein</fullName>
    </submittedName>
</protein>
<dbReference type="Pfam" id="PF00300">
    <property type="entry name" value="His_Phos_1"/>
    <property type="match status" value="1"/>
</dbReference>
<dbReference type="CDD" id="cd07040">
    <property type="entry name" value="HP"/>
    <property type="match status" value="1"/>
</dbReference>
<evidence type="ECO:0000313" key="2">
    <source>
        <dbReference type="Proteomes" id="UP001172743"/>
    </source>
</evidence>
<accession>A0ABT8GMD8</accession>
<dbReference type="InterPro" id="IPR029033">
    <property type="entry name" value="His_PPase_superfam"/>
</dbReference>
<sequence>MNRLLLHDLRNGGYIFYTRHGEATIGRDSNLDFRNCFTQRNLSEKGRWQAIYYGEILRYLGIPIKYPISASPFCRTIETAQLAVGTGNVQVDPFWIEVNRLSGNLSSEERQRILNRLQSVLELKPEAGKNNIVIAHSFPEGAGLGRIRNMETIIIKPRGVGNGYEVIDQLSLSDLSKLGESFNTLP</sequence>
<comment type="caution">
    <text evidence="1">The sequence shown here is derived from an EMBL/GenBank/DDBJ whole genome shotgun (WGS) entry which is preliminary data.</text>
</comment>
<evidence type="ECO:0000313" key="1">
    <source>
        <dbReference type="EMBL" id="MDN4492590.1"/>
    </source>
</evidence>
<organism evidence="1 2">
    <name type="scientific">Ureibacillus aquaedulcis</name>
    <dbReference type="NCBI Taxonomy" id="3058421"/>
    <lineage>
        <taxon>Bacteria</taxon>
        <taxon>Bacillati</taxon>
        <taxon>Bacillota</taxon>
        <taxon>Bacilli</taxon>
        <taxon>Bacillales</taxon>
        <taxon>Caryophanaceae</taxon>
        <taxon>Ureibacillus</taxon>
    </lineage>
</organism>
<keyword evidence="2" id="KW-1185">Reference proteome</keyword>
<dbReference type="InterPro" id="IPR013078">
    <property type="entry name" value="His_Pase_superF_clade-1"/>
</dbReference>
<gene>
    <name evidence="1" type="ORF">QYB95_03475</name>
</gene>
<proteinExistence type="predicted"/>
<dbReference type="RefSeq" id="WP_301136708.1">
    <property type="nucleotide sequence ID" value="NZ_JAUHTQ010000002.1"/>
</dbReference>
<dbReference type="EMBL" id="JAUHTQ010000002">
    <property type="protein sequence ID" value="MDN4492590.1"/>
    <property type="molecule type" value="Genomic_DNA"/>
</dbReference>
<name>A0ABT8GMD8_9BACL</name>
<dbReference type="Gene3D" id="3.40.50.1240">
    <property type="entry name" value="Phosphoglycerate mutase-like"/>
    <property type="match status" value="1"/>
</dbReference>
<dbReference type="SUPFAM" id="SSF53254">
    <property type="entry name" value="Phosphoglycerate mutase-like"/>
    <property type="match status" value="1"/>
</dbReference>
<reference evidence="1" key="1">
    <citation type="submission" date="2023-07" db="EMBL/GenBank/DDBJ databases">
        <title>Ureibacillus sp. isolated from freshwater well.</title>
        <authorList>
            <person name="Kirdat K."/>
            <person name="Bhatt A."/>
            <person name="Teware R."/>
            <person name="Bhavsar Y."/>
            <person name="Yadav A."/>
        </authorList>
    </citation>
    <scope>NUCLEOTIDE SEQUENCE</scope>
    <source>
        <strain evidence="1">BA0131</strain>
    </source>
</reference>
<dbReference type="Proteomes" id="UP001172743">
    <property type="component" value="Unassembled WGS sequence"/>
</dbReference>